<dbReference type="EMBL" id="RSCD01000013">
    <property type="protein sequence ID" value="RSH89628.1"/>
    <property type="molecule type" value="Genomic_DNA"/>
</dbReference>
<evidence type="ECO:0000313" key="3">
    <source>
        <dbReference type="Proteomes" id="UP000279259"/>
    </source>
</evidence>
<feature type="compositionally biased region" description="Basic and acidic residues" evidence="1">
    <location>
        <begin position="226"/>
        <end position="238"/>
    </location>
</feature>
<protein>
    <submittedName>
        <fullName evidence="2">Uncharacterized protein</fullName>
    </submittedName>
</protein>
<keyword evidence="3" id="KW-1185">Reference proteome</keyword>
<feature type="compositionally biased region" description="Polar residues" evidence="1">
    <location>
        <begin position="241"/>
        <end position="253"/>
    </location>
</feature>
<name>A0A427YEV8_9TREE</name>
<evidence type="ECO:0000313" key="2">
    <source>
        <dbReference type="EMBL" id="RSH89628.1"/>
    </source>
</evidence>
<proteinExistence type="predicted"/>
<dbReference type="AlphaFoldDB" id="A0A427YEV8"/>
<organism evidence="2 3">
    <name type="scientific">Saitozyma podzolica</name>
    <dbReference type="NCBI Taxonomy" id="1890683"/>
    <lineage>
        <taxon>Eukaryota</taxon>
        <taxon>Fungi</taxon>
        <taxon>Dikarya</taxon>
        <taxon>Basidiomycota</taxon>
        <taxon>Agaricomycotina</taxon>
        <taxon>Tremellomycetes</taxon>
        <taxon>Tremellales</taxon>
        <taxon>Trimorphomycetaceae</taxon>
        <taxon>Saitozyma</taxon>
    </lineage>
</organism>
<feature type="region of interest" description="Disordered" evidence="1">
    <location>
        <begin position="1"/>
        <end position="60"/>
    </location>
</feature>
<feature type="compositionally biased region" description="Polar residues" evidence="1">
    <location>
        <begin position="109"/>
        <end position="125"/>
    </location>
</feature>
<reference evidence="2 3" key="1">
    <citation type="submission" date="2018-11" db="EMBL/GenBank/DDBJ databases">
        <title>Genome sequence of Saitozyma podzolica DSM 27192.</title>
        <authorList>
            <person name="Aliyu H."/>
            <person name="Gorte O."/>
            <person name="Ochsenreither K."/>
        </authorList>
    </citation>
    <scope>NUCLEOTIDE SEQUENCE [LARGE SCALE GENOMIC DNA]</scope>
    <source>
        <strain evidence="2 3">DSM 27192</strain>
    </source>
</reference>
<sequence>MASRETAFPRLAPTKTDWTSNLSRSTLTKSSSERRSLGRPRPRVTRMMPPPANSDRGAGAGAPIPLGELYPGVLFELSVPCGLTFGCRSFSWARPWTLLGALSDRGKLSKTSRSTERNSQSTVVESHTDTEGTETTSAPTSNLPPFPILSTSQPISPGRSADTPGDYEDACSPNAWLAGGPSSIPGVRSDSVSDELECLGAAALSGGEARATRWPWKKWKVTSTEETERTKSIRRGDSDAETTSSAGPLTSNPVIPPRTGCHESEASSLPRKPLPSRWISDQAGATCPETSSSTPRGCPRDCRDPSLRGVQLC</sequence>
<comment type="caution">
    <text evidence="2">The sequence shown here is derived from an EMBL/GenBank/DDBJ whole genome shotgun (WGS) entry which is preliminary data.</text>
</comment>
<dbReference type="Proteomes" id="UP000279259">
    <property type="component" value="Unassembled WGS sequence"/>
</dbReference>
<feature type="region of interest" description="Disordered" evidence="1">
    <location>
        <begin position="106"/>
        <end position="168"/>
    </location>
</feature>
<feature type="region of interest" description="Disordered" evidence="1">
    <location>
        <begin position="221"/>
        <end position="301"/>
    </location>
</feature>
<feature type="compositionally biased region" description="Polar residues" evidence="1">
    <location>
        <begin position="16"/>
        <end position="30"/>
    </location>
</feature>
<accession>A0A427YEV8</accession>
<gene>
    <name evidence="2" type="ORF">EHS25_002179</name>
</gene>
<evidence type="ECO:0000256" key="1">
    <source>
        <dbReference type="SAM" id="MobiDB-lite"/>
    </source>
</evidence>